<dbReference type="InterPro" id="IPR032774">
    <property type="entry name" value="WG_beta_rep"/>
</dbReference>
<evidence type="ECO:0000256" key="1">
    <source>
        <dbReference type="SAM" id="SignalP"/>
    </source>
</evidence>
<feature type="chain" id="PRO_5045408315" evidence="1">
    <location>
        <begin position="23"/>
        <end position="566"/>
    </location>
</feature>
<comment type="caution">
    <text evidence="2">The sequence shown here is derived from an EMBL/GenBank/DDBJ whole genome shotgun (WGS) entry which is preliminary data.</text>
</comment>
<evidence type="ECO:0000313" key="3">
    <source>
        <dbReference type="Proteomes" id="UP001205603"/>
    </source>
</evidence>
<dbReference type="PROSITE" id="PS51257">
    <property type="entry name" value="PROKAR_LIPOPROTEIN"/>
    <property type="match status" value="1"/>
</dbReference>
<dbReference type="PANTHER" id="PTHR37841">
    <property type="entry name" value="GLR2918 PROTEIN"/>
    <property type="match status" value="1"/>
</dbReference>
<keyword evidence="3" id="KW-1185">Reference proteome</keyword>
<accession>A0ABT1MJ27</accession>
<feature type="signal peptide" evidence="1">
    <location>
        <begin position="1"/>
        <end position="22"/>
    </location>
</feature>
<keyword evidence="1" id="KW-0732">Signal</keyword>
<dbReference type="RefSeq" id="WP_255027967.1">
    <property type="nucleotide sequence ID" value="NZ_JANDHW010000012.1"/>
</dbReference>
<dbReference type="PANTHER" id="PTHR37841:SF1">
    <property type="entry name" value="DUF3298 DOMAIN-CONTAINING PROTEIN"/>
    <property type="match status" value="1"/>
</dbReference>
<sequence length="566" mass="63618">MKKHLILTFLVAAILGGCSLSSSDKGWETDDMRYIPLFREATDAVYVDTEKGTVNGGYTSAGLYYDGLALVTNEDGCYYVDYNGIQMGQETYLNATIYDGNIAWTVKPGGPITAIDKKGNILFEFKQAENAYAFHNDLAVYADADGKWGVVDKKGNIVVTPQWGKVGPMFVNGLLPVQDKESGYWGVIDKKGEIMIECQFDELATSDVEENFKQNYVQALREGRIPVLKGNKWGIIDKKGNFIINPQFDEILIDGKNYLFRKGDYWGWCDKKGQYLINPQFENAHSFGSEDYAAVENEEGKWGYIDREGKWKIQPEYRSAKPFLTSGVAPVRDNGSREWGLIDKSGKWVVNPQFRNIFDIAVDNRLMVQDQSRSFGIIDLKGKYIANPDYENAPVSLIHNVSGIGVSYSVQSDFTDLPVIAGLIESKLLSLKTSTVGELLKTYNLKESNFSKGDGSATLYHNNDTREVNFKITIPGTNAWNKVSDGWFGYNYTFNPDAPVNSYILTVNLKDKAWRFVNEIFEILKQKYSYDSEKQTLAIPGYQVLAFPITNGGIVFHIKTNNNDNI</sequence>
<reference evidence="2 3" key="1">
    <citation type="submission" date="2022-07" db="EMBL/GenBank/DDBJ databases">
        <title>Fecal culturing of patients with breast cancer.</title>
        <authorList>
            <person name="Teng N.M.Y."/>
            <person name="Kiu R."/>
            <person name="Evans R."/>
            <person name="Baker D.J."/>
            <person name="Zenner C."/>
            <person name="Robinson S.D."/>
            <person name="Hall L.J."/>
        </authorList>
    </citation>
    <scope>NUCLEOTIDE SEQUENCE [LARGE SCALE GENOMIC DNA]</scope>
    <source>
        <strain evidence="2 3">LH1063</strain>
    </source>
</reference>
<proteinExistence type="predicted"/>
<dbReference type="EMBL" id="JANDHW010000012">
    <property type="protein sequence ID" value="MCP9612634.1"/>
    <property type="molecule type" value="Genomic_DNA"/>
</dbReference>
<name>A0ABT1MJ27_9BACT</name>
<evidence type="ECO:0000313" key="2">
    <source>
        <dbReference type="EMBL" id="MCP9612634.1"/>
    </source>
</evidence>
<organism evidence="2 3">
    <name type="scientific">Coprobacter tertius</name>
    <dbReference type="NCBI Taxonomy" id="2944915"/>
    <lineage>
        <taxon>Bacteria</taxon>
        <taxon>Pseudomonadati</taxon>
        <taxon>Bacteroidota</taxon>
        <taxon>Bacteroidia</taxon>
        <taxon>Bacteroidales</taxon>
        <taxon>Barnesiellaceae</taxon>
        <taxon>Coprobacter</taxon>
    </lineage>
</organism>
<dbReference type="SUPFAM" id="SSF69360">
    <property type="entry name" value="Cell wall binding repeat"/>
    <property type="match status" value="1"/>
</dbReference>
<protein>
    <submittedName>
        <fullName evidence="2">WG repeat-containing protein</fullName>
    </submittedName>
</protein>
<dbReference type="Proteomes" id="UP001205603">
    <property type="component" value="Unassembled WGS sequence"/>
</dbReference>
<dbReference type="Pfam" id="PF14903">
    <property type="entry name" value="WG_beta_rep"/>
    <property type="match status" value="5"/>
</dbReference>
<gene>
    <name evidence="2" type="ORF">NMU02_11080</name>
</gene>